<dbReference type="InterPro" id="IPR029058">
    <property type="entry name" value="AB_hydrolase_fold"/>
</dbReference>
<protein>
    <submittedName>
        <fullName evidence="7">Alpha/beta hydrolase</fullName>
    </submittedName>
</protein>
<feature type="signal peptide" evidence="4">
    <location>
        <begin position="1"/>
        <end position="17"/>
    </location>
</feature>
<evidence type="ECO:0000259" key="6">
    <source>
        <dbReference type="Pfam" id="PF08386"/>
    </source>
</evidence>
<accession>A0ABS8ZFS4</accession>
<dbReference type="SUPFAM" id="SSF53474">
    <property type="entry name" value="alpha/beta-Hydrolases"/>
    <property type="match status" value="1"/>
</dbReference>
<feature type="domain" description="AB hydrolase-1" evidence="5">
    <location>
        <begin position="78"/>
        <end position="274"/>
    </location>
</feature>
<keyword evidence="8" id="KW-1185">Reference proteome</keyword>
<evidence type="ECO:0000256" key="4">
    <source>
        <dbReference type="SAM" id="SignalP"/>
    </source>
</evidence>
<evidence type="ECO:0000313" key="7">
    <source>
        <dbReference type="EMBL" id="MCE7005373.1"/>
    </source>
</evidence>
<evidence type="ECO:0000256" key="1">
    <source>
        <dbReference type="ARBA" id="ARBA00010088"/>
    </source>
</evidence>
<dbReference type="InterPro" id="IPR013595">
    <property type="entry name" value="Pept_S33_TAP-like_C"/>
</dbReference>
<dbReference type="InterPro" id="IPR051601">
    <property type="entry name" value="Serine_prot/Carboxylest_S33"/>
</dbReference>
<evidence type="ECO:0000256" key="3">
    <source>
        <dbReference type="ARBA" id="ARBA00022801"/>
    </source>
</evidence>
<dbReference type="EMBL" id="JAJVCN010000002">
    <property type="protein sequence ID" value="MCE7005373.1"/>
    <property type="molecule type" value="Genomic_DNA"/>
</dbReference>
<dbReference type="GO" id="GO:0016787">
    <property type="term" value="F:hydrolase activity"/>
    <property type="evidence" value="ECO:0007669"/>
    <property type="project" value="UniProtKB-KW"/>
</dbReference>
<evidence type="ECO:0000256" key="2">
    <source>
        <dbReference type="ARBA" id="ARBA00022729"/>
    </source>
</evidence>
<feature type="chain" id="PRO_5046466367" evidence="4">
    <location>
        <begin position="18"/>
        <end position="462"/>
    </location>
</feature>
<dbReference type="InterPro" id="IPR000073">
    <property type="entry name" value="AB_hydrolase_1"/>
</dbReference>
<sequence length="462" mass="50336">MKAIALAALLLVSPAQAEADTVDWKLCADIAAGWDTADRASECMMIKVPVDYGKPNGRQIDIAVSRIKATEPAKRKGVLLLNPGGPGIPGITEPVLHAGTYLKEINRYYDLIGFDTRGVGYSGKTFCPEMDASKFPPTPPGVTGKAAVQFRSDAYAKNVSACAAKDPELSRSLTAANAARDMDRIRVALGEQKISYQAISWGSALGSAYRSMFDNRVDRMLLESLMAPGQNNEDDDDQVAAKERLFNLFTKWIAGRDQVYHFGKTAEEVRSALLALPNVNSLLRANRARWAESAKALADIRDGVPVPQAAPKPEFPGNGWSNVEQYGDAEFVIVSFACNDSSANRDFETEWQRAEQLKVRYPVAGFYGAGVVRCQGWPFPANPTKLTKGRSALQLVGHEFETNTVIKWAHQMQDTIGGPLLRVQDDVHSSLSELPCWEKANDFLINGRTSTGTCPGAPIPNN</sequence>
<evidence type="ECO:0000313" key="8">
    <source>
        <dbReference type="Proteomes" id="UP001521150"/>
    </source>
</evidence>
<keyword evidence="3 7" id="KW-0378">Hydrolase</keyword>
<reference evidence="7 8" key="1">
    <citation type="submission" date="2021-12" db="EMBL/GenBank/DDBJ databases">
        <title>Genome sequence of Kibdelosporangium philippinense ATCC 49844.</title>
        <authorList>
            <person name="Fedorov E.A."/>
            <person name="Omeragic M."/>
            <person name="Shalygina K.F."/>
            <person name="Maclea K.S."/>
        </authorList>
    </citation>
    <scope>NUCLEOTIDE SEQUENCE [LARGE SCALE GENOMIC DNA]</scope>
    <source>
        <strain evidence="7 8">ATCC 49844</strain>
    </source>
</reference>
<comment type="similarity">
    <text evidence="1">Belongs to the peptidase S33 family.</text>
</comment>
<dbReference type="Pfam" id="PF00561">
    <property type="entry name" value="Abhydrolase_1"/>
    <property type="match status" value="1"/>
</dbReference>
<comment type="caution">
    <text evidence="7">The sequence shown here is derived from an EMBL/GenBank/DDBJ whole genome shotgun (WGS) entry which is preliminary data.</text>
</comment>
<name>A0ABS8ZFS4_9PSEU</name>
<dbReference type="PANTHER" id="PTHR43248">
    <property type="entry name" value="2-SUCCINYL-6-HYDROXY-2,4-CYCLOHEXADIENE-1-CARBOXYLATE SYNTHASE"/>
    <property type="match status" value="1"/>
</dbReference>
<dbReference type="Proteomes" id="UP001521150">
    <property type="component" value="Unassembled WGS sequence"/>
</dbReference>
<proteinExistence type="inferred from homology"/>
<feature type="domain" description="Peptidase S33 tripeptidyl aminopeptidase-like C-terminal" evidence="6">
    <location>
        <begin position="369"/>
        <end position="450"/>
    </location>
</feature>
<dbReference type="Gene3D" id="3.40.50.1820">
    <property type="entry name" value="alpha/beta hydrolase"/>
    <property type="match status" value="1"/>
</dbReference>
<dbReference type="PANTHER" id="PTHR43248:SF29">
    <property type="entry name" value="TRIPEPTIDYL AMINOPEPTIDASE"/>
    <property type="match status" value="1"/>
</dbReference>
<dbReference type="RefSeq" id="WP_233726963.1">
    <property type="nucleotide sequence ID" value="NZ_JAJVCN010000002.1"/>
</dbReference>
<organism evidence="7 8">
    <name type="scientific">Kibdelosporangium philippinense</name>
    <dbReference type="NCBI Taxonomy" id="211113"/>
    <lineage>
        <taxon>Bacteria</taxon>
        <taxon>Bacillati</taxon>
        <taxon>Actinomycetota</taxon>
        <taxon>Actinomycetes</taxon>
        <taxon>Pseudonocardiales</taxon>
        <taxon>Pseudonocardiaceae</taxon>
        <taxon>Kibdelosporangium</taxon>
    </lineage>
</organism>
<gene>
    <name evidence="7" type="ORF">LWC34_21445</name>
</gene>
<evidence type="ECO:0000259" key="5">
    <source>
        <dbReference type="Pfam" id="PF00561"/>
    </source>
</evidence>
<keyword evidence="2 4" id="KW-0732">Signal</keyword>
<dbReference type="Pfam" id="PF08386">
    <property type="entry name" value="Abhydrolase_4"/>
    <property type="match status" value="1"/>
</dbReference>